<keyword evidence="1" id="KW-0238">DNA-binding</keyword>
<keyword evidence="1" id="KW-0804">Transcription</keyword>
<dbReference type="PANTHER" id="PTHR36079:SF1">
    <property type="entry name" value="PROTEIN LEAFY"/>
    <property type="match status" value="1"/>
</dbReference>
<comment type="function">
    <text evidence="1">Probable transcription factor.</text>
</comment>
<reference evidence="4" key="1">
    <citation type="submission" date="2020-06" db="EMBL/GenBank/DDBJ databases">
        <title>WGS assembly of Ceratodon purpureus strain R40.</title>
        <authorList>
            <person name="Carey S.B."/>
            <person name="Jenkins J."/>
            <person name="Shu S."/>
            <person name="Lovell J.T."/>
            <person name="Sreedasyam A."/>
            <person name="Maumus F."/>
            <person name="Tiley G.P."/>
            <person name="Fernandez-Pozo N."/>
            <person name="Barry K."/>
            <person name="Chen C."/>
            <person name="Wang M."/>
            <person name="Lipzen A."/>
            <person name="Daum C."/>
            <person name="Saski C.A."/>
            <person name="Payton A.C."/>
            <person name="Mcbreen J.C."/>
            <person name="Conrad R.E."/>
            <person name="Kollar L.M."/>
            <person name="Olsson S."/>
            <person name="Huttunen S."/>
            <person name="Landis J.B."/>
            <person name="Wickett N.J."/>
            <person name="Johnson M.G."/>
            <person name="Rensing S.A."/>
            <person name="Grimwood J."/>
            <person name="Schmutz J."/>
            <person name="Mcdaniel S.F."/>
        </authorList>
    </citation>
    <scope>NUCLEOTIDE SEQUENCE</scope>
    <source>
        <strain evidence="4">R40</strain>
    </source>
</reference>
<dbReference type="GO" id="GO:0005634">
    <property type="term" value="C:nucleus"/>
    <property type="evidence" value="ECO:0007669"/>
    <property type="project" value="UniProtKB-SubCell"/>
</dbReference>
<feature type="domain" description="Floricaula/Leafy protein SAM" evidence="3">
    <location>
        <begin position="153"/>
        <end position="216"/>
    </location>
</feature>
<dbReference type="PANTHER" id="PTHR36079">
    <property type="entry name" value="PROTEIN LEAFY"/>
    <property type="match status" value="1"/>
</dbReference>
<feature type="region of interest" description="Disordered" evidence="2">
    <location>
        <begin position="81"/>
        <end position="106"/>
    </location>
</feature>
<keyword evidence="1" id="KW-0805">Transcription regulation</keyword>
<evidence type="ECO:0000313" key="5">
    <source>
        <dbReference type="Proteomes" id="UP000822688"/>
    </source>
</evidence>
<gene>
    <name evidence="4" type="ORF">KC19_12G059600</name>
</gene>
<feature type="compositionally biased region" description="Polar residues" evidence="2">
    <location>
        <begin position="91"/>
        <end position="105"/>
    </location>
</feature>
<dbReference type="EMBL" id="CM026433">
    <property type="protein sequence ID" value="KAG0554064.1"/>
    <property type="molecule type" value="Genomic_DNA"/>
</dbReference>
<sequence length="255" mass="28385">MVRVKGGEWGHVSVVKEPAKHGMAWHVKCSHCGKVFQGNAMRIRSHLLGHPEKVSGCPACPPEAREELRLSYLAKSQVERKKRQGRALKTSRASQQSLENAQQRDSVIDLQRNGEKLSVEQALRSMVFQGSGLPAAFVTLSPIKSMVPNTADVADLESFLDGFGIREETISKIKEMGFTGKTFMSNLDELLTLLDSIKQHCQLTLGEEWGIKGAAKKWQREHGIVNLQPEMEKWQDPESKSTPGCKEEVLNLPLS</sequence>
<organism evidence="4 5">
    <name type="scientific">Ceratodon purpureus</name>
    <name type="common">Fire moss</name>
    <name type="synonym">Dicranum purpureum</name>
    <dbReference type="NCBI Taxonomy" id="3225"/>
    <lineage>
        <taxon>Eukaryota</taxon>
        <taxon>Viridiplantae</taxon>
        <taxon>Streptophyta</taxon>
        <taxon>Embryophyta</taxon>
        <taxon>Bryophyta</taxon>
        <taxon>Bryophytina</taxon>
        <taxon>Bryopsida</taxon>
        <taxon>Dicranidae</taxon>
        <taxon>Pseudoditrichales</taxon>
        <taxon>Ditrichaceae</taxon>
        <taxon>Ceratodon</taxon>
    </lineage>
</organism>
<comment type="subcellular location">
    <subcellularLocation>
        <location evidence="1">Nucleus</location>
    </subcellularLocation>
</comment>
<dbReference type="EMBL" id="CM026433">
    <property type="protein sequence ID" value="KAG0554065.1"/>
    <property type="molecule type" value="Genomic_DNA"/>
</dbReference>
<comment type="similarity">
    <text evidence="1">Belongs to the FLO/LFY family.</text>
</comment>
<dbReference type="InterPro" id="IPR035079">
    <property type="entry name" value="LFY_SAM"/>
</dbReference>
<proteinExistence type="inferred from homology"/>
<dbReference type="GO" id="GO:0006355">
    <property type="term" value="P:regulation of DNA-templated transcription"/>
    <property type="evidence" value="ECO:0007669"/>
    <property type="project" value="UniProtKB-UniRule"/>
</dbReference>
<name>A0A8T0G6I7_CERPU</name>
<evidence type="ECO:0000256" key="2">
    <source>
        <dbReference type="SAM" id="MobiDB-lite"/>
    </source>
</evidence>
<dbReference type="AlphaFoldDB" id="A0A8T0G6I7"/>
<dbReference type="InterPro" id="IPR002910">
    <property type="entry name" value="FLO_LFY"/>
</dbReference>
<accession>A0A8T0G6I7</accession>
<feature type="compositionally biased region" description="Basic and acidic residues" evidence="2">
    <location>
        <begin position="232"/>
        <end position="249"/>
    </location>
</feature>
<keyword evidence="5" id="KW-1185">Reference proteome</keyword>
<keyword evidence="1" id="KW-0010">Activator</keyword>
<evidence type="ECO:0000256" key="1">
    <source>
        <dbReference type="RuleBase" id="RU366064"/>
    </source>
</evidence>
<evidence type="ECO:0000259" key="3">
    <source>
        <dbReference type="Pfam" id="PF01698"/>
    </source>
</evidence>
<keyword evidence="1" id="KW-0539">Nucleus</keyword>
<evidence type="ECO:0000313" key="4">
    <source>
        <dbReference type="EMBL" id="KAG0554064.1"/>
    </source>
</evidence>
<dbReference type="GO" id="GO:0003677">
    <property type="term" value="F:DNA binding"/>
    <property type="evidence" value="ECO:0007669"/>
    <property type="project" value="UniProtKB-UniRule"/>
</dbReference>
<comment type="caution">
    <text evidence="4">The sequence shown here is derived from an EMBL/GenBank/DDBJ whole genome shotgun (WGS) entry which is preliminary data.</text>
</comment>
<dbReference type="Proteomes" id="UP000822688">
    <property type="component" value="Chromosome 12"/>
</dbReference>
<dbReference type="Pfam" id="PF01698">
    <property type="entry name" value="SAM_LFY"/>
    <property type="match status" value="1"/>
</dbReference>
<protein>
    <recommendedName>
        <fullName evidence="1">Floricaula/leafy-like transcription factor</fullName>
    </recommendedName>
</protein>
<feature type="region of interest" description="Disordered" evidence="2">
    <location>
        <begin position="232"/>
        <end position="255"/>
    </location>
</feature>